<proteinExistence type="inferred from homology"/>
<keyword evidence="3" id="KW-0408">Iron</keyword>
<dbReference type="Gene3D" id="1.20.120.50">
    <property type="entry name" value="Hemerythrin-like"/>
    <property type="match status" value="1"/>
</dbReference>
<evidence type="ECO:0000256" key="1">
    <source>
        <dbReference type="ARBA" id="ARBA00010587"/>
    </source>
</evidence>
<dbReference type="KEGG" id="npv:OHM77_11410"/>
<feature type="domain" description="Hemerythrin-like" evidence="4">
    <location>
        <begin position="13"/>
        <end position="127"/>
    </location>
</feature>
<sequence>MQILWNKEYETGVMDIDREHRQFVDLINGLQAHINTNQVNGIGGIFDSLASYMCRHFVSEESLAANYRVEAALQQRLHSEHQEFLREVGRLRQLRDHNPLEAAYDLHAVLKRWLTEHIMTTDAAVAAALPDTLRQPHHHEAAEAVPMGNIGVLP</sequence>
<organism evidence="5">
    <name type="scientific">Candidatus Nitricoxidivorans perseverans</name>
    <dbReference type="NCBI Taxonomy" id="2975601"/>
    <lineage>
        <taxon>Bacteria</taxon>
        <taxon>Pseudomonadati</taxon>
        <taxon>Pseudomonadota</taxon>
        <taxon>Betaproteobacteria</taxon>
        <taxon>Nitrosomonadales</taxon>
        <taxon>Sterolibacteriaceae</taxon>
        <taxon>Candidatus Nitricoxidivorans</taxon>
    </lineage>
</organism>
<dbReference type="NCBIfam" id="NF033749">
    <property type="entry name" value="bact_hemeryth"/>
    <property type="match status" value="1"/>
</dbReference>
<dbReference type="InterPro" id="IPR012312">
    <property type="entry name" value="Hemerythrin-like"/>
</dbReference>
<dbReference type="Pfam" id="PF01814">
    <property type="entry name" value="Hemerythrin"/>
    <property type="match status" value="1"/>
</dbReference>
<dbReference type="GO" id="GO:0046872">
    <property type="term" value="F:metal ion binding"/>
    <property type="evidence" value="ECO:0007669"/>
    <property type="project" value="UniProtKB-KW"/>
</dbReference>
<dbReference type="PANTHER" id="PTHR37164">
    <property type="entry name" value="BACTERIOHEMERYTHRIN"/>
    <property type="match status" value="1"/>
</dbReference>
<dbReference type="EMBL" id="CP107246">
    <property type="protein sequence ID" value="WIM05286.1"/>
    <property type="molecule type" value="Genomic_DNA"/>
</dbReference>
<comment type="similarity">
    <text evidence="1">Belongs to the hemerythrin family.</text>
</comment>
<evidence type="ECO:0000256" key="2">
    <source>
        <dbReference type="ARBA" id="ARBA00022723"/>
    </source>
</evidence>
<dbReference type="PANTHER" id="PTHR37164:SF1">
    <property type="entry name" value="BACTERIOHEMERYTHRIN"/>
    <property type="match status" value="1"/>
</dbReference>
<keyword evidence="2" id="KW-0479">Metal-binding</keyword>
<dbReference type="Proteomes" id="UP001234916">
    <property type="component" value="Chromosome"/>
</dbReference>
<evidence type="ECO:0000259" key="4">
    <source>
        <dbReference type="Pfam" id="PF01814"/>
    </source>
</evidence>
<evidence type="ECO:0000256" key="3">
    <source>
        <dbReference type="ARBA" id="ARBA00023004"/>
    </source>
</evidence>
<name>A0AA49FK55_9PROT</name>
<dbReference type="InterPro" id="IPR012827">
    <property type="entry name" value="Hemerythrin_metal-bd"/>
</dbReference>
<dbReference type="InterPro" id="IPR035938">
    <property type="entry name" value="Hemerythrin-like_sf"/>
</dbReference>
<dbReference type="InterPro" id="IPR050669">
    <property type="entry name" value="Hemerythrin"/>
</dbReference>
<dbReference type="SUPFAM" id="SSF47188">
    <property type="entry name" value="Hemerythrin-like"/>
    <property type="match status" value="1"/>
</dbReference>
<gene>
    <name evidence="5" type="ORF">OHM77_11410</name>
</gene>
<evidence type="ECO:0000313" key="5">
    <source>
        <dbReference type="EMBL" id="WIM05286.1"/>
    </source>
</evidence>
<accession>A0AA49FK55</accession>
<reference evidence="5" key="1">
    <citation type="journal article" date="2023" name="Nat. Microbiol.">
        <title>Enrichment and characterization of a nitric oxide-reducing microbial community in a continuous bioreactor.</title>
        <authorList>
            <person name="Garrido-Amador P."/>
            <person name="Stortenbeker N."/>
            <person name="Wessels H.J.C.T."/>
            <person name="Speth D.R."/>
            <person name="Garcia-Heredia I."/>
            <person name="Kartal B."/>
        </authorList>
    </citation>
    <scope>NUCLEOTIDE SEQUENCE</scope>
    <source>
        <strain evidence="5">MAG1</strain>
    </source>
</reference>
<dbReference type="AlphaFoldDB" id="A0AA49FK55"/>
<dbReference type="CDD" id="cd12107">
    <property type="entry name" value="Hemerythrin"/>
    <property type="match status" value="1"/>
</dbReference>
<protein>
    <submittedName>
        <fullName evidence="5">Bacteriohemerythrin</fullName>
    </submittedName>
</protein>
<dbReference type="NCBIfam" id="TIGR02481">
    <property type="entry name" value="hemeryth_dom"/>
    <property type="match status" value="1"/>
</dbReference>